<dbReference type="EMBL" id="CAADFL010000267">
    <property type="protein sequence ID" value="VFK13112.1"/>
    <property type="molecule type" value="Genomic_DNA"/>
</dbReference>
<name>A0A450W7S0_9GAMM</name>
<evidence type="ECO:0000256" key="1">
    <source>
        <dbReference type="SAM" id="MobiDB-lite"/>
    </source>
</evidence>
<gene>
    <name evidence="3" type="ORF">BECKFM1743A_GA0114220_102731</name>
    <name evidence="4" type="ORF">BECKFM1743B_GA0114221_102671</name>
    <name evidence="2" type="ORF">BECKFM1743C_GA0114222_102771</name>
</gene>
<sequence length="108" mass="12096">MRSTQKRAHGEPQHGRDWLTIGANAGWRRSGNQCPRPTAASGIRLPATNRFCYTYFLNNRQKPVNSYGKTTEAHCRAQHSDAHSAVCPSARQSGFAERRRPEPTMLSS</sequence>
<feature type="compositionally biased region" description="Basic and acidic residues" evidence="1">
    <location>
        <begin position="8"/>
        <end position="17"/>
    </location>
</feature>
<evidence type="ECO:0000313" key="3">
    <source>
        <dbReference type="EMBL" id="VFJ60849.1"/>
    </source>
</evidence>
<dbReference type="EMBL" id="CAADEZ010000273">
    <property type="protein sequence ID" value="VFJ60849.1"/>
    <property type="molecule type" value="Genomic_DNA"/>
</dbReference>
<reference evidence="4" key="1">
    <citation type="submission" date="2019-02" db="EMBL/GenBank/DDBJ databases">
        <authorList>
            <person name="Gruber-Vodicka R. H."/>
            <person name="Seah K. B. B."/>
        </authorList>
    </citation>
    <scope>NUCLEOTIDE SEQUENCE</scope>
    <source>
        <strain evidence="3">BECK_BZ163</strain>
        <strain evidence="4">BECK_BZ164</strain>
        <strain evidence="2">BECK_BZ165</strain>
    </source>
</reference>
<evidence type="ECO:0000313" key="2">
    <source>
        <dbReference type="EMBL" id="VFJ60597.1"/>
    </source>
</evidence>
<accession>A0A450W7S0</accession>
<feature type="region of interest" description="Disordered" evidence="1">
    <location>
        <begin position="78"/>
        <end position="108"/>
    </location>
</feature>
<evidence type="ECO:0000313" key="4">
    <source>
        <dbReference type="EMBL" id="VFK13112.1"/>
    </source>
</evidence>
<organism evidence="4">
    <name type="scientific">Candidatus Kentrum sp. FM</name>
    <dbReference type="NCBI Taxonomy" id="2126340"/>
    <lineage>
        <taxon>Bacteria</taxon>
        <taxon>Pseudomonadati</taxon>
        <taxon>Pseudomonadota</taxon>
        <taxon>Gammaproteobacteria</taxon>
        <taxon>Candidatus Kentrum</taxon>
    </lineage>
</organism>
<dbReference type="EMBL" id="CAADFA010000277">
    <property type="protein sequence ID" value="VFJ60597.1"/>
    <property type="molecule type" value="Genomic_DNA"/>
</dbReference>
<protein>
    <submittedName>
        <fullName evidence="4">Uncharacterized protein</fullName>
    </submittedName>
</protein>
<proteinExistence type="predicted"/>
<feature type="region of interest" description="Disordered" evidence="1">
    <location>
        <begin position="1"/>
        <end position="41"/>
    </location>
</feature>
<dbReference type="AlphaFoldDB" id="A0A450W7S0"/>